<dbReference type="Proteomes" id="UP000181981">
    <property type="component" value="Unassembled WGS sequence"/>
</dbReference>
<proteinExistence type="predicted"/>
<dbReference type="RefSeq" id="WP_038558373.1">
    <property type="nucleotide sequence ID" value="NZ_FOHT01000044.1"/>
</dbReference>
<dbReference type="HOGENOM" id="CLU_2218909_0_0_10"/>
<gene>
    <name evidence="1" type="ORF">FH5T_11355</name>
    <name evidence="2" type="ORF">SAMN05444285_14424</name>
</gene>
<dbReference type="OrthoDB" id="1123496at2"/>
<dbReference type="AlphaFoldDB" id="X5E3A2"/>
<keyword evidence="3" id="KW-1185">Reference proteome</keyword>
<protein>
    <submittedName>
        <fullName evidence="2">Uncharacterized protein</fullName>
    </submittedName>
</protein>
<organism evidence="2 4">
    <name type="scientific">Draconibacterium orientale</name>
    <dbReference type="NCBI Taxonomy" id="1168034"/>
    <lineage>
        <taxon>Bacteria</taxon>
        <taxon>Pseudomonadati</taxon>
        <taxon>Bacteroidota</taxon>
        <taxon>Bacteroidia</taxon>
        <taxon>Marinilabiliales</taxon>
        <taxon>Prolixibacteraceae</taxon>
        <taxon>Draconibacterium</taxon>
    </lineage>
</organism>
<accession>X5E3A2</accession>
<dbReference type="EMBL" id="FOHT01000044">
    <property type="protein sequence ID" value="SEU10135.1"/>
    <property type="molecule type" value="Genomic_DNA"/>
</dbReference>
<evidence type="ECO:0000313" key="3">
    <source>
        <dbReference type="Proteomes" id="UP000023772"/>
    </source>
</evidence>
<name>X5E3A2_9BACT</name>
<evidence type="ECO:0000313" key="2">
    <source>
        <dbReference type="EMBL" id="SEU10135.1"/>
    </source>
</evidence>
<dbReference type="EMBL" id="CP007451">
    <property type="protein sequence ID" value="AHW61935.1"/>
    <property type="molecule type" value="Genomic_DNA"/>
</dbReference>
<reference evidence="2 4" key="2">
    <citation type="submission" date="2016-10" db="EMBL/GenBank/DDBJ databases">
        <authorList>
            <person name="de Groot N.N."/>
        </authorList>
    </citation>
    <scope>NUCLEOTIDE SEQUENCE [LARGE SCALE GENOMIC DNA]</scope>
    <source>
        <strain evidence="2 4">DSM 25947</strain>
    </source>
</reference>
<reference evidence="1 3" key="1">
    <citation type="submission" date="2014-03" db="EMBL/GenBank/DDBJ databases">
        <title>Complete genome sequence of a deeply braunched marine Bacteroidia bacterium Draconibacterium orientale type strain FH5T.</title>
        <authorList>
            <person name="Li X."/>
            <person name="Wang X."/>
            <person name="Xie Z."/>
            <person name="Du Z."/>
            <person name="Chen G."/>
        </authorList>
    </citation>
    <scope>NUCLEOTIDE SEQUENCE [LARGE SCALE GENOMIC DNA]</scope>
    <source>
        <strain evidence="1 3">FH5</strain>
    </source>
</reference>
<dbReference type="Proteomes" id="UP000023772">
    <property type="component" value="Chromosome"/>
</dbReference>
<evidence type="ECO:0000313" key="4">
    <source>
        <dbReference type="Proteomes" id="UP000181981"/>
    </source>
</evidence>
<evidence type="ECO:0000313" key="1">
    <source>
        <dbReference type="EMBL" id="AHW61935.1"/>
    </source>
</evidence>
<dbReference type="KEGG" id="dori:FH5T_11355"/>
<sequence>MNNKLYLTIICFLFASYFAKSETITISKGSNTPLPRDCIAWFSNNSEESGETVTKHQISSMTAVRSDLEQAIKDLLEILPGYYRMTNNEALGTVLPKIKELIDRTV</sequence>